<name>R6P563_9FIRM</name>
<dbReference type="Pfam" id="PF05133">
    <property type="entry name" value="SPP1_portal"/>
    <property type="match status" value="1"/>
</dbReference>
<accession>R6P563</accession>
<evidence type="ECO:0000313" key="2">
    <source>
        <dbReference type="EMBL" id="CDC05067.1"/>
    </source>
</evidence>
<proteinExistence type="predicted"/>
<feature type="compositionally biased region" description="Low complexity" evidence="1">
    <location>
        <begin position="464"/>
        <end position="487"/>
    </location>
</feature>
<sequence>MGNVSDTSKPMSKTRQMSGRRIIKSSVKEITDENVVTVLQKALSDHDFNRSEIDYLWNYYKGKQPILNRVKDVRPEICNRIVENRANEIVSFKVGYLCGEPIQYIGRSTDESVTAGITALNELMFAEDKATQDQEIVEWQMICGTAYRLVLPDEPGEEDESPFEMYTLDPRDTFIVYSNEIGNKPLMAVKYSKDENEVTHYSVYTENYYWLIDGDIINQEESEPHVLDMIPIFEYPANNARLGSFEIVLPLLDAINNVESNRMDGVEQFIQAFWKFIGCHIEKEKFKEFLKEGAILVPPNDNSGNIDVDLVVKELNQGQTQTLKDDLYNAVLTICGMPNRNGGSSTSDTGAAVLLRDGWSLAEARAKDSEHMFKKAEKKMLKLVLRICRDLSENINLRLKDIELQFTRRNYENIQSKSQVLVSMLQQPKIHPLLAFQHSGLFVDPERAYTLSMNYYEEQQEKLAQQQTAAQNNPNNSGNPNGSEEDE</sequence>
<organism evidence="2 3">
    <name type="scientific">[Clostridium] leptum CAG:27</name>
    <dbReference type="NCBI Taxonomy" id="1263068"/>
    <lineage>
        <taxon>Bacteria</taxon>
        <taxon>Bacillati</taxon>
        <taxon>Bacillota</taxon>
        <taxon>Clostridia</taxon>
        <taxon>Eubacteriales</taxon>
        <taxon>Oscillospiraceae</taxon>
        <taxon>Oscillospiraceae incertae sedis</taxon>
    </lineage>
</organism>
<dbReference type="Proteomes" id="UP000018168">
    <property type="component" value="Unassembled WGS sequence"/>
</dbReference>
<dbReference type="AlphaFoldDB" id="R6P563"/>
<evidence type="ECO:0000256" key="1">
    <source>
        <dbReference type="SAM" id="MobiDB-lite"/>
    </source>
</evidence>
<feature type="region of interest" description="Disordered" evidence="1">
    <location>
        <begin position="460"/>
        <end position="487"/>
    </location>
</feature>
<dbReference type="EMBL" id="CBEP010000091">
    <property type="protein sequence ID" value="CDC05067.1"/>
    <property type="molecule type" value="Genomic_DNA"/>
</dbReference>
<dbReference type="InterPro" id="IPR021145">
    <property type="entry name" value="Portal_protein_SPP1_Gp6-like"/>
</dbReference>
<protein>
    <submittedName>
        <fullName evidence="2">SPP1 family phage portal protein</fullName>
    </submittedName>
</protein>
<gene>
    <name evidence="2" type="ORF">BN578_00599</name>
</gene>
<reference evidence="2" key="1">
    <citation type="submission" date="2012-11" db="EMBL/GenBank/DDBJ databases">
        <title>Dependencies among metagenomic species, viruses, plasmids and units of genetic variation.</title>
        <authorList>
            <person name="Nielsen H.B."/>
            <person name="Almeida M."/>
            <person name="Juncker A.S."/>
            <person name="Rasmussen S."/>
            <person name="Li J."/>
            <person name="Sunagawa S."/>
            <person name="Plichta D."/>
            <person name="Gautier L."/>
            <person name="Le Chatelier E."/>
            <person name="Peletier E."/>
            <person name="Bonde I."/>
            <person name="Nielsen T."/>
            <person name="Manichanh C."/>
            <person name="Arumugam M."/>
            <person name="Batto J."/>
            <person name="Santos M.B.Q.D."/>
            <person name="Blom N."/>
            <person name="Borruel N."/>
            <person name="Burgdorf K.S."/>
            <person name="Boumezbeur F."/>
            <person name="Casellas F."/>
            <person name="Dore J."/>
            <person name="Guarner F."/>
            <person name="Hansen T."/>
            <person name="Hildebrand F."/>
            <person name="Kaas R.S."/>
            <person name="Kennedy S."/>
            <person name="Kristiansen K."/>
            <person name="Kultima J.R."/>
            <person name="Leonard P."/>
            <person name="Levenez F."/>
            <person name="Lund O."/>
            <person name="Moumen B."/>
            <person name="Le Paslier D."/>
            <person name="Pons N."/>
            <person name="Pedersen O."/>
            <person name="Prifti E."/>
            <person name="Qin J."/>
            <person name="Raes J."/>
            <person name="Tap J."/>
            <person name="Tims S."/>
            <person name="Ussery D.W."/>
            <person name="Yamada T."/>
            <person name="MetaHit consortium"/>
            <person name="Renault P."/>
            <person name="Sicheritz-Ponten T."/>
            <person name="Bork P."/>
            <person name="Wang J."/>
            <person name="Brunak S."/>
            <person name="Ehrlich S.D."/>
        </authorList>
    </citation>
    <scope>NUCLEOTIDE SEQUENCE [LARGE SCALE GENOMIC DNA]</scope>
</reference>
<evidence type="ECO:0000313" key="3">
    <source>
        <dbReference type="Proteomes" id="UP000018168"/>
    </source>
</evidence>
<comment type="caution">
    <text evidence="2">The sequence shown here is derived from an EMBL/GenBank/DDBJ whole genome shotgun (WGS) entry which is preliminary data.</text>
</comment>